<dbReference type="EMBL" id="HBJA01108802">
    <property type="protein sequence ID" value="CAE0826310.1"/>
    <property type="molecule type" value="Transcribed_RNA"/>
</dbReference>
<organism evidence="1">
    <name type="scientific">Eutreptiella gymnastica</name>
    <dbReference type="NCBI Taxonomy" id="73025"/>
    <lineage>
        <taxon>Eukaryota</taxon>
        <taxon>Discoba</taxon>
        <taxon>Euglenozoa</taxon>
        <taxon>Euglenida</taxon>
        <taxon>Spirocuta</taxon>
        <taxon>Euglenophyceae</taxon>
        <taxon>Eutreptiales</taxon>
        <taxon>Eutreptiaceae</taxon>
        <taxon>Eutreptiella</taxon>
    </lineage>
</organism>
<protein>
    <submittedName>
        <fullName evidence="1">Uncharacterized protein</fullName>
    </submittedName>
</protein>
<name>A0A7S4G5V1_9EUGL</name>
<sequence>MGRTQCKGPRMSRISRRLSYRTGAGLAAAQSAAASPEQHNDRAQWSCSGGLTGASRVRLPLHSDAFKKTCGRPVFMARGITDFYVCYAFRTGLLRTALLLELWICVSCVPRVV</sequence>
<evidence type="ECO:0000313" key="1">
    <source>
        <dbReference type="EMBL" id="CAE0826310.1"/>
    </source>
</evidence>
<dbReference type="AlphaFoldDB" id="A0A7S4G5V1"/>
<reference evidence="1" key="1">
    <citation type="submission" date="2021-01" db="EMBL/GenBank/DDBJ databases">
        <authorList>
            <person name="Corre E."/>
            <person name="Pelletier E."/>
            <person name="Niang G."/>
            <person name="Scheremetjew M."/>
            <person name="Finn R."/>
            <person name="Kale V."/>
            <person name="Holt S."/>
            <person name="Cochrane G."/>
            <person name="Meng A."/>
            <person name="Brown T."/>
            <person name="Cohen L."/>
        </authorList>
    </citation>
    <scope>NUCLEOTIDE SEQUENCE</scope>
    <source>
        <strain evidence="1">CCMP1594</strain>
    </source>
</reference>
<gene>
    <name evidence="1" type="ORF">EGYM00163_LOCUS37566</name>
</gene>
<accession>A0A7S4G5V1</accession>
<proteinExistence type="predicted"/>